<dbReference type="AlphaFoldDB" id="A0A7E6FT14"/>
<dbReference type="Proteomes" id="UP000515154">
    <property type="component" value="Linkage group LG29"/>
</dbReference>
<evidence type="ECO:0000313" key="4">
    <source>
        <dbReference type="Proteomes" id="UP000515154"/>
    </source>
</evidence>
<sequence>MNTVAFLLVLILPGVVSDPGESLNYWKVISAARQRYTHEKQGLHQRHESAFEEGDDPGVEFEGYSTRDNSTIERAKQLLSMNVCDSVSALNVSRKCCEDTKTILTSLVQRQMWAIQMIDSYGKIPSGIMLGDYRYPGSYDECKAIDVLVPINKTSQIKRRPFSPKYCQVVLPNEALKMFMSYGVPGIHLGICVPDSCHENDINTLMYTGIHFLPIKIRERLKPFTFCDNGLDFDGKAIFSIVASSLYLLVIVAATLYDIFTTNCLAPKTKGDGTGEKNGHLPIQNGTGSQVVLTRKDEKVEPGVGAKLLLCFSVYHNGTKFLNTNQSEGTLSCVHGIRFLSMTWVLLGHVYVFGITVFKNPITLGGFMKQFAFQAIGNATVSVDSFFLLSGLLVAYSTLKAFSARDGKMNWVYFYIHRYWRLTPPILLLMMVYIPLFRYIGEGPFWPQQGTEVNFCKESWFYNILYLNNFLPTEQTKQCMGWLWYLANDMQFYWISPLLLVPLYFKPKIGQAITALLLLAHFICTGFIATNDHTQLNMLGGNNNNNNNQTTANTFQDIYVKPYTRIGPYLIGLLYGYYLYKFNCKLHINKYVNTVLWLMATISAVAVLYGLYNNNNGYYITQETASFYTAVSRTVWGVCLGWVVLACCTNNGGFVNTLLSWKALIPLSRLTYCAYLVHPIILYYFYFNQRYPLAPTQVTFVFLFLGCLGVTFMVAFLASMAFEAPMLGLEKVLLQKLKIRK</sequence>
<dbReference type="PANTHER" id="PTHR11161:SF12">
    <property type="entry name" value="ACYLTRANSFERASE 3 DOMAIN-CONTAINING PROTEIN-RELATED"/>
    <property type="match status" value="1"/>
</dbReference>
<dbReference type="RefSeq" id="XP_036370741.1">
    <property type="nucleotide sequence ID" value="XM_036514848.1"/>
</dbReference>
<dbReference type="Pfam" id="PF20146">
    <property type="entry name" value="NRF"/>
    <property type="match status" value="1"/>
</dbReference>
<proteinExistence type="predicted"/>
<keyword evidence="1" id="KW-0812">Transmembrane</keyword>
<feature type="transmembrane region" description="Helical" evidence="1">
    <location>
        <begin position="563"/>
        <end position="580"/>
    </location>
</feature>
<dbReference type="PANTHER" id="PTHR11161">
    <property type="entry name" value="O-ACYLTRANSFERASE"/>
    <property type="match status" value="1"/>
</dbReference>
<dbReference type="InterPro" id="IPR052728">
    <property type="entry name" value="O2_lipid_transport_reg"/>
</dbReference>
<evidence type="ECO:0000259" key="3">
    <source>
        <dbReference type="SMART" id="SM00703"/>
    </source>
</evidence>
<dbReference type="KEGG" id="osn:115226107"/>
<organism evidence="4 5">
    <name type="scientific">Octopus sinensis</name>
    <name type="common">East Asian common octopus</name>
    <dbReference type="NCBI Taxonomy" id="2607531"/>
    <lineage>
        <taxon>Eukaryota</taxon>
        <taxon>Metazoa</taxon>
        <taxon>Spiralia</taxon>
        <taxon>Lophotrochozoa</taxon>
        <taxon>Mollusca</taxon>
        <taxon>Cephalopoda</taxon>
        <taxon>Coleoidea</taxon>
        <taxon>Octopodiformes</taxon>
        <taxon>Octopoda</taxon>
        <taxon>Incirrata</taxon>
        <taxon>Octopodidae</taxon>
        <taxon>Octopus</taxon>
    </lineage>
</organism>
<feature type="transmembrane region" description="Helical" evidence="1">
    <location>
        <begin position="339"/>
        <end position="358"/>
    </location>
</feature>
<feature type="transmembrane region" description="Helical" evidence="1">
    <location>
        <begin position="667"/>
        <end position="686"/>
    </location>
</feature>
<protein>
    <submittedName>
        <fullName evidence="5 6">Nose resistant to fluoxetine protein 6-like</fullName>
    </submittedName>
</protein>
<accession>A0A7E6FT14</accession>
<dbReference type="GO" id="GO:0016747">
    <property type="term" value="F:acyltransferase activity, transferring groups other than amino-acyl groups"/>
    <property type="evidence" value="ECO:0007669"/>
    <property type="project" value="InterPro"/>
</dbReference>
<evidence type="ECO:0000313" key="5">
    <source>
        <dbReference type="RefSeq" id="XP_036370740.1"/>
    </source>
</evidence>
<feature type="domain" description="Nose resistant-to-fluoxetine protein N-terminal" evidence="3">
    <location>
        <begin position="93"/>
        <end position="224"/>
    </location>
</feature>
<keyword evidence="1" id="KW-1133">Transmembrane helix</keyword>
<reference evidence="5 6" key="1">
    <citation type="submission" date="2025-08" db="UniProtKB">
        <authorList>
            <consortium name="RefSeq"/>
        </authorList>
    </citation>
    <scope>IDENTIFICATION</scope>
</reference>
<dbReference type="InterPro" id="IPR002656">
    <property type="entry name" value="Acyl_transf_3_dom"/>
</dbReference>
<feature type="transmembrane region" description="Helical" evidence="1">
    <location>
        <begin position="635"/>
        <end position="655"/>
    </location>
</feature>
<feature type="transmembrane region" description="Helical" evidence="1">
    <location>
        <begin position="698"/>
        <end position="722"/>
    </location>
</feature>
<feature type="transmembrane region" description="Helical" evidence="1">
    <location>
        <begin position="237"/>
        <end position="260"/>
    </location>
</feature>
<feature type="transmembrane region" description="Helical" evidence="1">
    <location>
        <begin position="419"/>
        <end position="440"/>
    </location>
</feature>
<name>A0A7E6FT14_9MOLL</name>
<feature type="chain" id="PRO_5045019891" evidence="2">
    <location>
        <begin position="18"/>
        <end position="741"/>
    </location>
</feature>
<gene>
    <name evidence="5 6 7" type="primary">LOC115226107</name>
</gene>
<evidence type="ECO:0000313" key="6">
    <source>
        <dbReference type="RefSeq" id="XP_036370741.1"/>
    </source>
</evidence>
<evidence type="ECO:0000313" key="7">
    <source>
        <dbReference type="RefSeq" id="XP_036370742.1"/>
    </source>
</evidence>
<feature type="transmembrane region" description="Helical" evidence="1">
    <location>
        <begin position="378"/>
        <end position="399"/>
    </location>
</feature>
<keyword evidence="4" id="KW-1185">Reference proteome</keyword>
<keyword evidence="2" id="KW-0732">Signal</keyword>
<evidence type="ECO:0000256" key="1">
    <source>
        <dbReference type="SAM" id="Phobius"/>
    </source>
</evidence>
<feature type="signal peptide" evidence="2">
    <location>
        <begin position="1"/>
        <end position="17"/>
    </location>
</feature>
<feature type="transmembrane region" description="Helical" evidence="1">
    <location>
        <begin position="592"/>
        <end position="612"/>
    </location>
</feature>
<dbReference type="RefSeq" id="XP_036370742.1">
    <property type="nucleotide sequence ID" value="XM_036514849.1"/>
</dbReference>
<dbReference type="Pfam" id="PF01757">
    <property type="entry name" value="Acyl_transf_3"/>
    <property type="match status" value="1"/>
</dbReference>
<dbReference type="RefSeq" id="XP_036370740.1">
    <property type="nucleotide sequence ID" value="XM_036514847.1"/>
</dbReference>
<feature type="transmembrane region" description="Helical" evidence="1">
    <location>
        <begin position="512"/>
        <end position="530"/>
    </location>
</feature>
<evidence type="ECO:0000256" key="2">
    <source>
        <dbReference type="SAM" id="SignalP"/>
    </source>
</evidence>
<dbReference type="SMART" id="SM00703">
    <property type="entry name" value="NRF"/>
    <property type="match status" value="1"/>
</dbReference>
<dbReference type="InterPro" id="IPR006621">
    <property type="entry name" value="Nose-resist-to-fluoxetine_N"/>
</dbReference>
<keyword evidence="1" id="KW-0472">Membrane</keyword>